<sequence length="611" mass="66921">MAEAGQKVAIVSKQQLRDSSSYLLKGGIAAVPLEGGKPLEGDSFNRHIRDTLRTGHGLCRPEVVEEFVSNAYQAVIQTLIDLGVPFSQSSVEPSHLLLGSNPATDPPNPNGRSTYAFSLQQEPGHSAPRIFHVGNNTGRSVMDVLTQQVMAHPNITIYENHMAIDLLTQNKVDSMHITKSENGDTCVWQSFNSKKKVEEGHTDCCVGAYVLNINENKVEAFAAAATFLATGGAGRVYTYTSTPDTSTGDGVAMYYRLGYPVSNMEFTQFHPTCFYNPSPKSPDERRVLIAEALRGSSTRGKLVLHPDSTEDLVLPYSPLGSAASRDVVALAIDTEMKKHGLMHVYLNVTPEVTGLTAEQLINTYSDVYKHCLAAGVDITKEPIPVVPAAHYTCGGIPVDANGRTEVDRLYAVGQTTCTGIHGANRLPNSSLTETVYWALKAAKHASEHCCIPPVKEKVGLGVPEWQARDAVQSKDEVQVAYHWDEVRRLMWNLVGIARTGERLIMAKKRVEVIREEIHRYYWHYTVTMPFLELRNIALVAEIIINSALRRTERRGVHVRIDCPEVTIDEDELPMVSPMLSGKPAPLGSQMAKLELSSGPTAAPQPCPSSSP</sequence>
<dbReference type="InterPro" id="IPR015939">
    <property type="entry name" value="Fum_Rdtase/Succ_DH_flav-like_C"/>
</dbReference>
<feature type="compositionally biased region" description="Pro residues" evidence="9">
    <location>
        <begin position="602"/>
        <end position="611"/>
    </location>
</feature>
<evidence type="ECO:0000256" key="8">
    <source>
        <dbReference type="ARBA" id="ARBA00023002"/>
    </source>
</evidence>
<dbReference type="PANTHER" id="PTHR42716:SF2">
    <property type="entry name" value="L-ASPARTATE OXIDASE, CHLOROPLASTIC"/>
    <property type="match status" value="1"/>
</dbReference>
<dbReference type="PANTHER" id="PTHR42716">
    <property type="entry name" value="L-ASPARTATE OXIDASE"/>
    <property type="match status" value="1"/>
</dbReference>
<protein>
    <recommendedName>
        <fullName evidence="4">L-aspartate oxidase</fullName>
        <ecNumber evidence="4">1.4.3.16</ecNumber>
    </recommendedName>
</protein>
<evidence type="ECO:0000259" key="10">
    <source>
        <dbReference type="Pfam" id="PF00890"/>
    </source>
</evidence>
<reference evidence="12" key="1">
    <citation type="submission" date="2021-01" db="EMBL/GenBank/DDBJ databases">
        <authorList>
            <person name="Corre E."/>
            <person name="Pelletier E."/>
            <person name="Niang G."/>
            <person name="Scheremetjew M."/>
            <person name="Finn R."/>
            <person name="Kale V."/>
            <person name="Holt S."/>
            <person name="Cochrane G."/>
            <person name="Meng A."/>
            <person name="Brown T."/>
            <person name="Cohen L."/>
        </authorList>
    </citation>
    <scope>NUCLEOTIDE SEQUENCE</scope>
    <source>
        <strain evidence="12">CCMP1594</strain>
    </source>
</reference>
<dbReference type="InterPro" id="IPR003953">
    <property type="entry name" value="FAD-dep_OxRdtase_2_FAD-bd"/>
</dbReference>
<dbReference type="InterPro" id="IPR036188">
    <property type="entry name" value="FAD/NAD-bd_sf"/>
</dbReference>
<dbReference type="Gene3D" id="3.90.700.10">
    <property type="entry name" value="Succinate dehydrogenase/fumarate reductase flavoprotein, catalytic domain"/>
    <property type="match status" value="1"/>
</dbReference>
<gene>
    <name evidence="12" type="ORF">EGYM00163_LOCUS11921</name>
</gene>
<proteinExistence type="inferred from homology"/>
<dbReference type="SUPFAM" id="SSF56425">
    <property type="entry name" value="Succinate dehydrogenase/fumarate reductase flavoprotein, catalytic domain"/>
    <property type="match status" value="1"/>
</dbReference>
<evidence type="ECO:0000256" key="3">
    <source>
        <dbReference type="ARBA" id="ARBA00008562"/>
    </source>
</evidence>
<dbReference type="Pfam" id="PF00890">
    <property type="entry name" value="FAD_binding_2"/>
    <property type="match status" value="1"/>
</dbReference>
<organism evidence="12">
    <name type="scientific">Eutreptiella gymnastica</name>
    <dbReference type="NCBI Taxonomy" id="73025"/>
    <lineage>
        <taxon>Eukaryota</taxon>
        <taxon>Discoba</taxon>
        <taxon>Euglenozoa</taxon>
        <taxon>Euglenida</taxon>
        <taxon>Spirocuta</taxon>
        <taxon>Euglenophyceae</taxon>
        <taxon>Eutreptiales</taxon>
        <taxon>Eutreptiaceae</taxon>
        <taxon>Eutreptiella</taxon>
    </lineage>
</organism>
<dbReference type="Gene3D" id="1.20.58.100">
    <property type="entry name" value="Fumarate reductase/succinate dehydrogenase flavoprotein-like, C-terminal domain"/>
    <property type="match status" value="1"/>
</dbReference>
<evidence type="ECO:0000256" key="9">
    <source>
        <dbReference type="SAM" id="MobiDB-lite"/>
    </source>
</evidence>
<dbReference type="SUPFAM" id="SSF46977">
    <property type="entry name" value="Succinate dehydrogenase/fumarate reductase flavoprotein C-terminal domain"/>
    <property type="match status" value="1"/>
</dbReference>
<dbReference type="InterPro" id="IPR037099">
    <property type="entry name" value="Fum_R/Succ_DH_flav-like_C_sf"/>
</dbReference>
<comment type="similarity">
    <text evidence="3">Belongs to the FAD-dependent oxidoreductase 2 family. NadB subfamily.</text>
</comment>
<name>A0A7S4CN91_9EUGL</name>
<dbReference type="UniPathway" id="UPA00253">
    <property type="reaction ID" value="UER00326"/>
</dbReference>
<evidence type="ECO:0000259" key="11">
    <source>
        <dbReference type="Pfam" id="PF02910"/>
    </source>
</evidence>
<dbReference type="InterPro" id="IPR027477">
    <property type="entry name" value="Succ_DH/fumarate_Rdtase_cat_sf"/>
</dbReference>
<dbReference type="Gene3D" id="3.50.50.60">
    <property type="entry name" value="FAD/NAD(P)-binding domain"/>
    <property type="match status" value="1"/>
</dbReference>
<evidence type="ECO:0000256" key="6">
    <source>
        <dbReference type="ARBA" id="ARBA00022642"/>
    </source>
</evidence>
<evidence type="ECO:0000313" key="12">
    <source>
        <dbReference type="EMBL" id="CAE0800800.1"/>
    </source>
</evidence>
<keyword evidence="8" id="KW-0560">Oxidoreductase</keyword>
<evidence type="ECO:0000256" key="4">
    <source>
        <dbReference type="ARBA" id="ARBA00012173"/>
    </source>
</evidence>
<dbReference type="InterPro" id="IPR005288">
    <property type="entry name" value="NadB"/>
</dbReference>
<keyword evidence="6" id="KW-0662">Pyridine nucleotide biosynthesis</keyword>
<evidence type="ECO:0000256" key="7">
    <source>
        <dbReference type="ARBA" id="ARBA00022827"/>
    </source>
</evidence>
<dbReference type="SUPFAM" id="SSF51905">
    <property type="entry name" value="FAD/NAD(P)-binding domain"/>
    <property type="match status" value="1"/>
</dbReference>
<feature type="region of interest" description="Disordered" evidence="9">
    <location>
        <begin position="578"/>
        <end position="611"/>
    </location>
</feature>
<evidence type="ECO:0000256" key="1">
    <source>
        <dbReference type="ARBA" id="ARBA00001974"/>
    </source>
</evidence>
<feature type="domain" description="Fumarate reductase/succinate dehydrogenase flavoprotein-like C-terminal" evidence="11">
    <location>
        <begin position="485"/>
        <end position="566"/>
    </location>
</feature>
<dbReference type="EMBL" id="HBJA01035361">
    <property type="protein sequence ID" value="CAE0800800.1"/>
    <property type="molecule type" value="Transcribed_RNA"/>
</dbReference>
<comment type="pathway">
    <text evidence="2">Cofactor biosynthesis; NAD(+) biosynthesis; iminoaspartate from L-aspartate (oxidase route): step 1/1.</text>
</comment>
<evidence type="ECO:0000256" key="2">
    <source>
        <dbReference type="ARBA" id="ARBA00004950"/>
    </source>
</evidence>
<dbReference type="GO" id="GO:0009435">
    <property type="term" value="P:NAD+ biosynthetic process"/>
    <property type="evidence" value="ECO:0007669"/>
    <property type="project" value="UniProtKB-UniPathway"/>
</dbReference>
<comment type="cofactor">
    <cofactor evidence="1">
        <name>FAD</name>
        <dbReference type="ChEBI" id="CHEBI:57692"/>
    </cofactor>
</comment>
<dbReference type="GO" id="GO:0008734">
    <property type="term" value="F:L-aspartate oxidase activity"/>
    <property type="evidence" value="ECO:0007669"/>
    <property type="project" value="UniProtKB-EC"/>
</dbReference>
<dbReference type="EC" id="1.4.3.16" evidence="4"/>
<accession>A0A7S4CN91</accession>
<dbReference type="AlphaFoldDB" id="A0A7S4CN91"/>
<dbReference type="Pfam" id="PF02910">
    <property type="entry name" value="Succ_DH_flav_C"/>
    <property type="match status" value="1"/>
</dbReference>
<keyword evidence="7" id="KW-0274">FAD</keyword>
<evidence type="ECO:0000256" key="5">
    <source>
        <dbReference type="ARBA" id="ARBA00022630"/>
    </source>
</evidence>
<feature type="domain" description="FAD-dependent oxidoreductase 2 FAD-binding" evidence="10">
    <location>
        <begin position="1"/>
        <end position="431"/>
    </location>
</feature>
<keyword evidence="5" id="KW-0285">Flavoprotein</keyword>